<evidence type="ECO:0000256" key="5">
    <source>
        <dbReference type="ARBA" id="ARBA00023136"/>
    </source>
</evidence>
<keyword evidence="10" id="KW-1185">Reference proteome</keyword>
<feature type="transmembrane region" description="Helical" evidence="7">
    <location>
        <begin position="360"/>
        <end position="382"/>
    </location>
</feature>
<evidence type="ECO:0000256" key="3">
    <source>
        <dbReference type="ARBA" id="ARBA00022692"/>
    </source>
</evidence>
<feature type="transmembrane region" description="Helical" evidence="7">
    <location>
        <begin position="388"/>
        <end position="408"/>
    </location>
</feature>
<evidence type="ECO:0000256" key="4">
    <source>
        <dbReference type="ARBA" id="ARBA00022989"/>
    </source>
</evidence>
<protein>
    <recommendedName>
        <fullName evidence="8">Major facilitator superfamily (MFS) profile domain-containing protein</fullName>
    </recommendedName>
</protein>
<dbReference type="PANTHER" id="PTHR43791:SF35">
    <property type="entry name" value="MAJOR FACILITATOR SUPERFAMILY (MFS) PROFILE DOMAIN-CONTAINING PROTEIN"/>
    <property type="match status" value="1"/>
</dbReference>
<dbReference type="Gene3D" id="1.20.1250.20">
    <property type="entry name" value="MFS general substrate transporter like domains"/>
    <property type="match status" value="2"/>
</dbReference>
<keyword evidence="2" id="KW-0813">Transport</keyword>
<feature type="transmembrane region" description="Helical" evidence="7">
    <location>
        <begin position="135"/>
        <end position="158"/>
    </location>
</feature>
<evidence type="ECO:0000256" key="7">
    <source>
        <dbReference type="SAM" id="Phobius"/>
    </source>
</evidence>
<accession>A0ABQ0CLM5</accession>
<dbReference type="InterPro" id="IPR020846">
    <property type="entry name" value="MFS_dom"/>
</dbReference>
<dbReference type="SUPFAM" id="SSF103473">
    <property type="entry name" value="MFS general substrate transporter"/>
    <property type="match status" value="1"/>
</dbReference>
<dbReference type="Pfam" id="PF07690">
    <property type="entry name" value="MFS_1"/>
    <property type="match status" value="1"/>
</dbReference>
<evidence type="ECO:0000313" key="10">
    <source>
        <dbReference type="Proteomes" id="UP001562357"/>
    </source>
</evidence>
<comment type="subcellular location">
    <subcellularLocation>
        <location evidence="1">Membrane</location>
        <topology evidence="1">Multi-pass membrane protein</topology>
    </subcellularLocation>
</comment>
<feature type="transmembrane region" description="Helical" evidence="7">
    <location>
        <begin position="227"/>
        <end position="247"/>
    </location>
</feature>
<keyword evidence="4 7" id="KW-1133">Transmembrane helix</keyword>
<dbReference type="PANTHER" id="PTHR43791">
    <property type="entry name" value="PERMEASE-RELATED"/>
    <property type="match status" value="1"/>
</dbReference>
<dbReference type="Proteomes" id="UP001562357">
    <property type="component" value="Unassembled WGS sequence"/>
</dbReference>
<evidence type="ECO:0000256" key="1">
    <source>
        <dbReference type="ARBA" id="ARBA00004141"/>
    </source>
</evidence>
<keyword evidence="3 7" id="KW-0812">Transmembrane</keyword>
<feature type="transmembrane region" description="Helical" evidence="7">
    <location>
        <begin position="332"/>
        <end position="353"/>
    </location>
</feature>
<comment type="caution">
    <text evidence="9">The sequence shown here is derived from an EMBL/GenBank/DDBJ whole genome shotgun (WGS) entry which is preliminary data.</text>
</comment>
<feature type="transmembrane region" description="Helical" evidence="7">
    <location>
        <begin position="104"/>
        <end position="123"/>
    </location>
</feature>
<proteinExistence type="predicted"/>
<feature type="transmembrane region" description="Helical" evidence="7">
    <location>
        <begin position="449"/>
        <end position="473"/>
    </location>
</feature>
<gene>
    <name evidence="9" type="primary">g2710</name>
    <name evidence="9" type="ORF">EsDP_00002710</name>
</gene>
<feature type="transmembrane region" description="Helical" evidence="7">
    <location>
        <begin position="196"/>
        <end position="215"/>
    </location>
</feature>
<sequence length="510" mass="57081">MASQQTPDGTGPRETARNIGPTKERAAIDIDTVHNDEATKILDTYDGDRDWTGDEEKRLRRRVDWRLLPILCITYGLQYYDKNILSQGALFGLRQDLGLDVGERFSWCASIFYLGFLVGAYPVMLLAQRYPVERVASAIVTLWGLCLLLTTVCTNYQGVYAQRFFLGLLEVGISPMFMLIIGSWYKKNEQAMRMGIWLCCNGYVSMVSPLINYGFGSTNPNGSSWRLMFYFAGGMTIVWGILLLFILPADPIRAKGLEPRERYILVARLRTNNSGVRNTHYKMNQALELAVDPKFWIIFSISFLCMFANAPLSTFVPLIIKGFGYSNLESLLLFVPAGAWSGTFQLIFCYLAMTYPGIRTWLIFIAQMVTTLAALLLCLLPLSAKGALVFATCLLATLGSGYVVLMGLQLANTAGYTKRSIASSGIYVGYCFGNFVGPLCFKKQDAPRYVPGFIVVVIASFVAGILAVVYRYVCVWDNRKRDKAGISEGFDHAFEDDLTDIKNPQFRYVL</sequence>
<keyword evidence="5 7" id="KW-0472">Membrane</keyword>
<dbReference type="InterPro" id="IPR036259">
    <property type="entry name" value="MFS_trans_sf"/>
</dbReference>
<evidence type="ECO:0000313" key="9">
    <source>
        <dbReference type="EMBL" id="GAB0134333.1"/>
    </source>
</evidence>
<feature type="transmembrane region" description="Helical" evidence="7">
    <location>
        <begin position="295"/>
        <end position="320"/>
    </location>
</feature>
<feature type="transmembrane region" description="Helical" evidence="7">
    <location>
        <begin position="164"/>
        <end position="184"/>
    </location>
</feature>
<organism evidence="9 10">
    <name type="scientific">Epichloe bromicola</name>
    <dbReference type="NCBI Taxonomy" id="79588"/>
    <lineage>
        <taxon>Eukaryota</taxon>
        <taxon>Fungi</taxon>
        <taxon>Dikarya</taxon>
        <taxon>Ascomycota</taxon>
        <taxon>Pezizomycotina</taxon>
        <taxon>Sordariomycetes</taxon>
        <taxon>Hypocreomycetidae</taxon>
        <taxon>Hypocreales</taxon>
        <taxon>Clavicipitaceae</taxon>
        <taxon>Epichloe</taxon>
    </lineage>
</organism>
<feature type="domain" description="Major facilitator superfamily (MFS) profile" evidence="8">
    <location>
        <begin position="67"/>
        <end position="479"/>
    </location>
</feature>
<dbReference type="InterPro" id="IPR011701">
    <property type="entry name" value="MFS"/>
</dbReference>
<name>A0ABQ0CLM5_9HYPO</name>
<reference evidence="10" key="1">
    <citation type="submission" date="2024-06" db="EMBL/GenBank/DDBJ databases">
        <title>Draft Genome Sequences of Epichloe bromicola Strains Isolated from Elymus ciliaris.</title>
        <authorList>
            <consortium name="Epichloe bromicola genome sequencing consortium"/>
            <person name="Miura A."/>
            <person name="Imano S."/>
            <person name="Ashida A."/>
            <person name="Sato I."/>
            <person name="Chiba S."/>
            <person name="Tanaka A."/>
            <person name="Camagna M."/>
            <person name="Takemoto D."/>
        </authorList>
    </citation>
    <scope>NUCLEOTIDE SEQUENCE [LARGE SCALE GENOMIC DNA]</scope>
    <source>
        <strain evidence="10">DP</strain>
    </source>
</reference>
<evidence type="ECO:0000259" key="8">
    <source>
        <dbReference type="PROSITE" id="PS50850"/>
    </source>
</evidence>
<evidence type="ECO:0000256" key="6">
    <source>
        <dbReference type="SAM" id="MobiDB-lite"/>
    </source>
</evidence>
<dbReference type="PROSITE" id="PS50850">
    <property type="entry name" value="MFS"/>
    <property type="match status" value="1"/>
</dbReference>
<feature type="region of interest" description="Disordered" evidence="6">
    <location>
        <begin position="1"/>
        <end position="23"/>
    </location>
</feature>
<evidence type="ECO:0000256" key="2">
    <source>
        <dbReference type="ARBA" id="ARBA00022448"/>
    </source>
</evidence>
<dbReference type="EMBL" id="BAAFGZ010000076">
    <property type="protein sequence ID" value="GAB0134333.1"/>
    <property type="molecule type" value="Genomic_DNA"/>
</dbReference>